<sequence>MTHSIHKGEHKHQHSMACGHTKIKHDDHIDYVHNGHLHREHEGHWDECKIPVSTTNPDTCKSITCECNHDEDCGHELIPHGDHMDYLVNGRLHYVHNGHCDDHGPIELLQN</sequence>
<keyword evidence="2" id="KW-1185">Reference proteome</keyword>
<organism evidence="1 2">
    <name type="scientific">Metabacillus arenae</name>
    <dbReference type="NCBI Taxonomy" id="2771434"/>
    <lineage>
        <taxon>Bacteria</taxon>
        <taxon>Bacillati</taxon>
        <taxon>Bacillota</taxon>
        <taxon>Bacilli</taxon>
        <taxon>Bacillales</taxon>
        <taxon>Bacillaceae</taxon>
        <taxon>Metabacillus</taxon>
    </lineage>
</organism>
<dbReference type="Proteomes" id="UP000626844">
    <property type="component" value="Unassembled WGS sequence"/>
</dbReference>
<evidence type="ECO:0000313" key="2">
    <source>
        <dbReference type="Proteomes" id="UP000626844"/>
    </source>
</evidence>
<dbReference type="RefSeq" id="WP_191159404.1">
    <property type="nucleotide sequence ID" value="NZ_JACXAI010000022.1"/>
</dbReference>
<dbReference type="EMBL" id="JACXAI010000022">
    <property type="protein sequence ID" value="MBD1381807.1"/>
    <property type="molecule type" value="Genomic_DNA"/>
</dbReference>
<name>A0A926NPR1_9BACI</name>
<reference evidence="1" key="1">
    <citation type="submission" date="2020-09" db="EMBL/GenBank/DDBJ databases">
        <title>A novel bacterium of genus Bacillus, isolated from South China Sea.</title>
        <authorList>
            <person name="Huang H."/>
            <person name="Mo K."/>
            <person name="Hu Y."/>
        </authorList>
    </citation>
    <scope>NUCLEOTIDE SEQUENCE</scope>
    <source>
        <strain evidence="1">IB182487</strain>
    </source>
</reference>
<protein>
    <submittedName>
        <fullName evidence="1">Uncharacterized protein</fullName>
    </submittedName>
</protein>
<proteinExistence type="predicted"/>
<dbReference type="AlphaFoldDB" id="A0A926NPR1"/>
<accession>A0A926NPR1</accession>
<gene>
    <name evidence="1" type="ORF">IC621_16365</name>
</gene>
<comment type="caution">
    <text evidence="1">The sequence shown here is derived from an EMBL/GenBank/DDBJ whole genome shotgun (WGS) entry which is preliminary data.</text>
</comment>
<evidence type="ECO:0000313" key="1">
    <source>
        <dbReference type="EMBL" id="MBD1381807.1"/>
    </source>
</evidence>